<evidence type="ECO:0000313" key="3">
    <source>
        <dbReference type="Proteomes" id="UP000012179"/>
    </source>
</evidence>
<dbReference type="OrthoDB" id="8563285at2"/>
<accession>A0A1W6SPV7</accession>
<organism evidence="2 3">
    <name type="scientific">Nitrosospira lacus</name>
    <dbReference type="NCBI Taxonomy" id="1288494"/>
    <lineage>
        <taxon>Bacteria</taxon>
        <taxon>Pseudomonadati</taxon>
        <taxon>Pseudomonadota</taxon>
        <taxon>Betaproteobacteria</taxon>
        <taxon>Nitrosomonadales</taxon>
        <taxon>Nitrosomonadaceae</taxon>
        <taxon>Nitrosospira</taxon>
    </lineage>
</organism>
<proteinExistence type="predicted"/>
<feature type="compositionally biased region" description="Polar residues" evidence="1">
    <location>
        <begin position="51"/>
        <end position="70"/>
    </location>
</feature>
<sequence length="196" mass="20333">MIKYFAKYLGVALLGAVYWGYSGHTAAQEASSTDVDMGAFPADTQQGMAQNSPFISPGTLLNHNPPTSNRAPGGPNRSAQPGTPLILLPLPANSMSGFNSSYGTQFPGSYLPGGTPLHRYNGYVVCDPPDLGKGAAAGAGTGATAQRIVKITSTRSPSAPSHPQPCPVYTVNGEFQQPKGYTTTPPPIQNTPGGRQ</sequence>
<dbReference type="Proteomes" id="UP000012179">
    <property type="component" value="Chromosome"/>
</dbReference>
<feature type="region of interest" description="Disordered" evidence="1">
    <location>
        <begin position="154"/>
        <end position="196"/>
    </location>
</feature>
<dbReference type="AlphaFoldDB" id="A0A1W6SPV7"/>
<evidence type="ECO:0000313" key="2">
    <source>
        <dbReference type="EMBL" id="ARO87827.1"/>
    </source>
</evidence>
<name>A0A1W6SPV7_9PROT</name>
<dbReference type="EMBL" id="CP021106">
    <property type="protein sequence ID" value="ARO87827.1"/>
    <property type="molecule type" value="Genomic_DNA"/>
</dbReference>
<feature type="region of interest" description="Disordered" evidence="1">
    <location>
        <begin position="51"/>
        <end position="82"/>
    </location>
</feature>
<keyword evidence="3" id="KW-1185">Reference proteome</keyword>
<feature type="compositionally biased region" description="Polar residues" evidence="1">
    <location>
        <begin position="173"/>
        <end position="183"/>
    </location>
</feature>
<gene>
    <name evidence="2" type="ORF">EBAPG3_008640</name>
</gene>
<evidence type="ECO:0000256" key="1">
    <source>
        <dbReference type="SAM" id="MobiDB-lite"/>
    </source>
</evidence>
<dbReference type="eggNOG" id="ENOG503163X">
    <property type="taxonomic scope" value="Bacteria"/>
</dbReference>
<dbReference type="RefSeq" id="WP_004178440.1">
    <property type="nucleotide sequence ID" value="NZ_CP021106.3"/>
</dbReference>
<dbReference type="KEGG" id="nlc:EBAPG3_008640"/>
<reference evidence="2 3" key="1">
    <citation type="journal article" date="2015" name="Int. J. Syst. Evol. Microbiol.">
        <title>Nitrosospira lacus sp. nov., a psychrotolerant, ammonia-oxidizing bacterium from sandy lake sediment.</title>
        <authorList>
            <person name="Urakawa H."/>
            <person name="Garcia J.C."/>
            <person name="Nielsen J.L."/>
            <person name="Le V.Q."/>
            <person name="Kozlowski J.A."/>
            <person name="Stein L.Y."/>
            <person name="Lim C.K."/>
            <person name="Pommerening-Roser A."/>
            <person name="Martens-Habbena W."/>
            <person name="Stahl D.A."/>
            <person name="Klotz M.G."/>
        </authorList>
    </citation>
    <scope>NUCLEOTIDE SEQUENCE [LARGE SCALE GENOMIC DNA]</scope>
    <source>
        <strain evidence="2 3">APG3</strain>
    </source>
</reference>
<protein>
    <submittedName>
        <fullName evidence="2">Uncharacterized protein</fullName>
    </submittedName>
</protein>